<dbReference type="AlphaFoldDB" id="A0A2Z4RIG1"/>
<evidence type="ECO:0000256" key="2">
    <source>
        <dbReference type="ARBA" id="ARBA00023125"/>
    </source>
</evidence>
<accession>A0A2Z4RIG1</accession>
<gene>
    <name evidence="5" type="ORF">DKY63_12930</name>
</gene>
<protein>
    <submittedName>
        <fullName evidence="5">DNA-binding response regulator</fullName>
    </submittedName>
</protein>
<dbReference type="CDD" id="cd06170">
    <property type="entry name" value="LuxR_C_like"/>
    <property type="match status" value="1"/>
</dbReference>
<dbReference type="GO" id="GO:0003677">
    <property type="term" value="F:DNA binding"/>
    <property type="evidence" value="ECO:0007669"/>
    <property type="project" value="UniProtKB-KW"/>
</dbReference>
<dbReference type="InterPro" id="IPR000792">
    <property type="entry name" value="Tscrpt_reg_LuxR_C"/>
</dbReference>
<dbReference type="OrthoDB" id="7032599at2"/>
<dbReference type="InterPro" id="IPR036388">
    <property type="entry name" value="WH-like_DNA-bd_sf"/>
</dbReference>
<dbReference type="PANTHER" id="PTHR44688:SF16">
    <property type="entry name" value="DNA-BINDING TRANSCRIPTIONAL ACTIVATOR DEVR_DOSR"/>
    <property type="match status" value="1"/>
</dbReference>
<evidence type="ECO:0000259" key="4">
    <source>
        <dbReference type="PROSITE" id="PS50043"/>
    </source>
</evidence>
<evidence type="ECO:0000256" key="3">
    <source>
        <dbReference type="ARBA" id="ARBA00023163"/>
    </source>
</evidence>
<dbReference type="EMBL" id="CP029693">
    <property type="protein sequence ID" value="AWY40746.1"/>
    <property type="molecule type" value="Genomic_DNA"/>
</dbReference>
<dbReference type="PANTHER" id="PTHR44688">
    <property type="entry name" value="DNA-BINDING TRANSCRIPTIONAL ACTIVATOR DEVR_DOSR"/>
    <property type="match status" value="1"/>
</dbReference>
<dbReference type="PROSITE" id="PS50043">
    <property type="entry name" value="HTH_LUXR_2"/>
    <property type="match status" value="1"/>
</dbReference>
<reference evidence="5 6" key="1">
    <citation type="submission" date="2018-05" db="EMBL/GenBank/DDBJ databases">
        <title>Whole genome sequence of Pseudomonas putida JBC17.</title>
        <authorList>
            <person name="Lee Y.H."/>
            <person name="David K."/>
        </authorList>
    </citation>
    <scope>NUCLEOTIDE SEQUENCE [LARGE SCALE GENOMIC DNA]</scope>
    <source>
        <strain evidence="5 6">JBC17</strain>
    </source>
</reference>
<dbReference type="Proteomes" id="UP000250299">
    <property type="component" value="Chromosome"/>
</dbReference>
<keyword evidence="1" id="KW-0805">Transcription regulation</keyword>
<evidence type="ECO:0000313" key="6">
    <source>
        <dbReference type="Proteomes" id="UP000250299"/>
    </source>
</evidence>
<name>A0A2Z4RIG1_PSEPU</name>
<organism evidence="5 6">
    <name type="scientific">Pseudomonas putida</name>
    <name type="common">Arthrobacter siderocapsulatus</name>
    <dbReference type="NCBI Taxonomy" id="303"/>
    <lineage>
        <taxon>Bacteria</taxon>
        <taxon>Pseudomonadati</taxon>
        <taxon>Pseudomonadota</taxon>
        <taxon>Gammaproteobacteria</taxon>
        <taxon>Pseudomonadales</taxon>
        <taxon>Pseudomonadaceae</taxon>
        <taxon>Pseudomonas</taxon>
    </lineage>
</organism>
<proteinExistence type="predicted"/>
<dbReference type="SMART" id="SM00421">
    <property type="entry name" value="HTH_LUXR"/>
    <property type="match status" value="1"/>
</dbReference>
<dbReference type="GO" id="GO:0006355">
    <property type="term" value="P:regulation of DNA-templated transcription"/>
    <property type="evidence" value="ECO:0007669"/>
    <property type="project" value="InterPro"/>
</dbReference>
<keyword evidence="3" id="KW-0804">Transcription</keyword>
<dbReference type="InterPro" id="IPR016032">
    <property type="entry name" value="Sig_transdc_resp-reg_C-effctor"/>
</dbReference>
<dbReference type="PRINTS" id="PR00038">
    <property type="entry name" value="HTHLUXR"/>
</dbReference>
<evidence type="ECO:0000256" key="1">
    <source>
        <dbReference type="ARBA" id="ARBA00023015"/>
    </source>
</evidence>
<keyword evidence="2 5" id="KW-0238">DNA-binding</keyword>
<dbReference type="Gene3D" id="1.10.10.10">
    <property type="entry name" value="Winged helix-like DNA-binding domain superfamily/Winged helix DNA-binding domain"/>
    <property type="match status" value="1"/>
</dbReference>
<feature type="domain" description="HTH luxR-type" evidence="4">
    <location>
        <begin position="1"/>
        <end position="66"/>
    </location>
</feature>
<dbReference type="Pfam" id="PF00196">
    <property type="entry name" value="GerE"/>
    <property type="match status" value="1"/>
</dbReference>
<evidence type="ECO:0000313" key="5">
    <source>
        <dbReference type="EMBL" id="AWY40746.1"/>
    </source>
</evidence>
<sequence length="73" mass="8279">MYGVENMMTGREQKILTLVIEGKTNKEIAKIIGASDFTVREHVSSILHKIGVRSRVELLAAEIKKLENQKNNR</sequence>
<dbReference type="SUPFAM" id="SSF46894">
    <property type="entry name" value="C-terminal effector domain of the bipartite response regulators"/>
    <property type="match status" value="1"/>
</dbReference>